<dbReference type="InterPro" id="IPR005488">
    <property type="entry name" value="Etherase_MurQ"/>
</dbReference>
<dbReference type="RefSeq" id="WP_191698152.1">
    <property type="nucleotide sequence ID" value="NZ_JACSPZ010000001.1"/>
</dbReference>
<comment type="function">
    <text evidence="3">Specifically catalyzes the cleavage of the D-lactyl ether substituent of MurNAc 6-phosphate, producing GlcNAc 6-phosphate and D-lactate.</text>
</comment>
<comment type="miscellaneous">
    <text evidence="3">A lyase-type mechanism (elimination/hydration) is suggested for the cleavage of the lactyl ether bond of MurNAc 6-phosphate, with the formation of an alpha,beta-unsaturated aldehyde intermediate with (E)-stereochemistry, followed by the syn addition of water to give product.</text>
</comment>
<dbReference type="NCBIfam" id="NF003915">
    <property type="entry name" value="PRK05441.1"/>
    <property type="match status" value="1"/>
</dbReference>
<evidence type="ECO:0000313" key="6">
    <source>
        <dbReference type="Proteomes" id="UP000619101"/>
    </source>
</evidence>
<dbReference type="PANTHER" id="PTHR10088">
    <property type="entry name" value="GLUCOKINASE REGULATORY PROTEIN"/>
    <property type="match status" value="1"/>
</dbReference>
<dbReference type="InterPro" id="IPR046348">
    <property type="entry name" value="SIS_dom_sf"/>
</dbReference>
<dbReference type="EC" id="4.2.1.126" evidence="3"/>
<dbReference type="NCBIfam" id="NF009222">
    <property type="entry name" value="PRK12570.1"/>
    <property type="match status" value="1"/>
</dbReference>
<evidence type="ECO:0000259" key="4">
    <source>
        <dbReference type="PROSITE" id="PS51464"/>
    </source>
</evidence>
<feature type="active site" evidence="3">
    <location>
        <position position="113"/>
    </location>
</feature>
<dbReference type="GO" id="GO:0016829">
    <property type="term" value="F:lyase activity"/>
    <property type="evidence" value="ECO:0007669"/>
    <property type="project" value="UniProtKB-KW"/>
</dbReference>
<reference evidence="5 6" key="1">
    <citation type="submission" date="2020-08" db="EMBL/GenBank/DDBJ databases">
        <title>A Genomic Blueprint of the Chicken Gut Microbiome.</title>
        <authorList>
            <person name="Gilroy R."/>
            <person name="Ravi A."/>
            <person name="Getino M."/>
            <person name="Pursley I."/>
            <person name="Horton D.L."/>
            <person name="Alikhan N.-F."/>
            <person name="Baker D."/>
            <person name="Gharbi K."/>
            <person name="Hall N."/>
            <person name="Watson M."/>
            <person name="Adriaenssens E.M."/>
            <person name="Foster-Nyarko E."/>
            <person name="Jarju S."/>
            <person name="Secka A."/>
            <person name="Antonio M."/>
            <person name="Oren A."/>
            <person name="Chaudhuri R."/>
            <person name="La Ragione R.M."/>
            <person name="Hildebrand F."/>
            <person name="Pallen M.J."/>
        </authorList>
    </citation>
    <scope>NUCLEOTIDE SEQUENCE [LARGE SCALE GENOMIC DNA]</scope>
    <source>
        <strain evidence="5 6">A46</strain>
    </source>
</reference>
<dbReference type="PANTHER" id="PTHR10088:SF4">
    <property type="entry name" value="GLUCOKINASE REGULATORY PROTEIN"/>
    <property type="match status" value="1"/>
</dbReference>
<dbReference type="SUPFAM" id="SSF53697">
    <property type="entry name" value="SIS domain"/>
    <property type="match status" value="1"/>
</dbReference>
<organism evidence="5 6">
    <name type="scientific">Solibacillus faecavium</name>
    <dbReference type="NCBI Taxonomy" id="2762221"/>
    <lineage>
        <taxon>Bacteria</taxon>
        <taxon>Bacillati</taxon>
        <taxon>Bacillota</taxon>
        <taxon>Bacilli</taxon>
        <taxon>Bacillales</taxon>
        <taxon>Caryophanaceae</taxon>
        <taxon>Solibacillus</taxon>
    </lineage>
</organism>
<evidence type="ECO:0000256" key="3">
    <source>
        <dbReference type="HAMAP-Rule" id="MF_00068"/>
    </source>
</evidence>
<dbReference type="Gene3D" id="3.40.50.10490">
    <property type="entry name" value="Glucose-6-phosphate isomerase like protein, domain 1"/>
    <property type="match status" value="1"/>
</dbReference>
<name>A0ABR8XT92_9BACL</name>
<dbReference type="Gene3D" id="1.10.8.1080">
    <property type="match status" value="1"/>
</dbReference>
<dbReference type="PROSITE" id="PS51464">
    <property type="entry name" value="SIS"/>
    <property type="match status" value="1"/>
</dbReference>
<dbReference type="InterPro" id="IPR001347">
    <property type="entry name" value="SIS_dom"/>
</dbReference>
<keyword evidence="1 3" id="KW-0456">Lyase</keyword>
<dbReference type="EMBL" id="JACSPZ010000001">
    <property type="protein sequence ID" value="MBD8035160.1"/>
    <property type="molecule type" value="Genomic_DNA"/>
</dbReference>
<keyword evidence="6" id="KW-1185">Reference proteome</keyword>
<dbReference type="NCBIfam" id="TIGR00274">
    <property type="entry name" value="N-acetylmuramic acid 6-phosphate etherase"/>
    <property type="match status" value="1"/>
</dbReference>
<evidence type="ECO:0000313" key="5">
    <source>
        <dbReference type="EMBL" id="MBD8035160.1"/>
    </source>
</evidence>
<comment type="pathway">
    <text evidence="3">Amino-sugar metabolism; N-acetylmuramate degradation.</text>
</comment>
<dbReference type="Proteomes" id="UP000619101">
    <property type="component" value="Unassembled WGS sequence"/>
</dbReference>
<evidence type="ECO:0000256" key="2">
    <source>
        <dbReference type="ARBA" id="ARBA00023277"/>
    </source>
</evidence>
<dbReference type="PROSITE" id="PS01272">
    <property type="entry name" value="GCKR"/>
    <property type="match status" value="1"/>
</dbReference>
<dbReference type="CDD" id="cd05007">
    <property type="entry name" value="SIS_Etherase"/>
    <property type="match status" value="1"/>
</dbReference>
<dbReference type="InterPro" id="IPR040190">
    <property type="entry name" value="MURQ/GCKR"/>
</dbReference>
<dbReference type="HAMAP" id="MF_00068">
    <property type="entry name" value="MurQ"/>
    <property type="match status" value="1"/>
</dbReference>
<proteinExistence type="inferred from homology"/>
<sequence>MTDFLTTEALNPATEWIDKQSVTTILQWINDADATIANAVRNEIPSISKAVEKIVEAFQNGGRLIYIGAGTSGRLGVLDASECPPTFNVPNTLVQGIIAGGAYALTNAVENIEDSEQEAINDLVSKGLTAKDVVVGIAASGRTPYVKSALSYAHRLGAYTVSLACNTNSEIAQFANTVIEVNTGPEVIAGSTRMKAGTAQKMVLNMLSTASMIKYNKVYSNIMIDVQATNEKLRRRALTILKKFTNIDDSKGIRLLEETDYNIRLSIVHYKSNASIEKCKEALISSNQQIDKAINLLLKEE</sequence>
<evidence type="ECO:0000256" key="1">
    <source>
        <dbReference type="ARBA" id="ARBA00023239"/>
    </source>
</evidence>
<accession>A0ABR8XT92</accession>
<gene>
    <name evidence="3 5" type="primary">murQ</name>
    <name evidence="5" type="ORF">H9635_00320</name>
</gene>
<dbReference type="InterPro" id="IPR005486">
    <property type="entry name" value="Glucokinase_regulatory_CS"/>
</dbReference>
<keyword evidence="2 3" id="KW-0119">Carbohydrate metabolism</keyword>
<comment type="catalytic activity">
    <reaction evidence="3">
        <text>N-acetyl-D-muramate 6-phosphate + H2O = N-acetyl-D-glucosamine 6-phosphate + (R)-lactate</text>
        <dbReference type="Rhea" id="RHEA:26410"/>
        <dbReference type="ChEBI" id="CHEBI:15377"/>
        <dbReference type="ChEBI" id="CHEBI:16004"/>
        <dbReference type="ChEBI" id="CHEBI:57513"/>
        <dbReference type="ChEBI" id="CHEBI:58722"/>
        <dbReference type="EC" id="4.2.1.126"/>
    </reaction>
</comment>
<feature type="active site" description="Proton donor" evidence="3">
    <location>
        <position position="82"/>
    </location>
</feature>
<comment type="subunit">
    <text evidence="3">Homodimer.</text>
</comment>
<comment type="caution">
    <text evidence="5">The sequence shown here is derived from an EMBL/GenBank/DDBJ whole genome shotgun (WGS) entry which is preliminary data.</text>
</comment>
<dbReference type="Pfam" id="PF22645">
    <property type="entry name" value="GKRP_SIS_N"/>
    <property type="match status" value="1"/>
</dbReference>
<feature type="domain" description="SIS" evidence="4">
    <location>
        <begin position="54"/>
        <end position="217"/>
    </location>
</feature>
<comment type="similarity">
    <text evidence="3">Belongs to the GCKR-like family. MurNAc-6-P etherase subfamily.</text>
</comment>
<protein>
    <recommendedName>
        <fullName evidence="3">N-acetylmuramic acid 6-phosphate etherase</fullName>
        <shortName evidence="3">MurNAc-6-P etherase</shortName>
        <ecNumber evidence="3">4.2.1.126</ecNumber>
    </recommendedName>
    <alternativeName>
        <fullName evidence="3">N-acetylmuramic acid 6-phosphate hydrolase</fullName>
    </alternativeName>
    <alternativeName>
        <fullName evidence="3">N-acetylmuramic acid 6-phosphate lyase</fullName>
    </alternativeName>
</protein>